<accession>A0A0X8JIF3</accession>
<organism evidence="7 8">
    <name type="scientific">Desulfovibrio fairfieldensis</name>
    <dbReference type="NCBI Taxonomy" id="44742"/>
    <lineage>
        <taxon>Bacteria</taxon>
        <taxon>Pseudomonadati</taxon>
        <taxon>Thermodesulfobacteriota</taxon>
        <taxon>Desulfovibrionia</taxon>
        <taxon>Desulfovibrionales</taxon>
        <taxon>Desulfovibrionaceae</taxon>
        <taxon>Desulfovibrio</taxon>
    </lineage>
</organism>
<evidence type="ECO:0000313" key="8">
    <source>
        <dbReference type="Proteomes" id="UP000069241"/>
    </source>
</evidence>
<dbReference type="PANTHER" id="PTHR21716">
    <property type="entry name" value="TRANSMEMBRANE PROTEIN"/>
    <property type="match status" value="1"/>
</dbReference>
<dbReference type="PROSITE" id="PS51257">
    <property type="entry name" value="PROKAR_LIPOPROTEIN"/>
    <property type="match status" value="1"/>
</dbReference>
<keyword evidence="5 6" id="KW-0472">Membrane</keyword>
<dbReference type="KEGG" id="dfi:AXF13_04280"/>
<evidence type="ECO:0000256" key="5">
    <source>
        <dbReference type="ARBA" id="ARBA00023136"/>
    </source>
</evidence>
<proteinExistence type="inferred from homology"/>
<feature type="transmembrane region" description="Helical" evidence="6">
    <location>
        <begin position="323"/>
        <end position="352"/>
    </location>
</feature>
<dbReference type="AlphaFoldDB" id="A0A0X8JIF3"/>
<dbReference type="Pfam" id="PF01594">
    <property type="entry name" value="AI-2E_transport"/>
    <property type="match status" value="1"/>
</dbReference>
<evidence type="ECO:0000256" key="2">
    <source>
        <dbReference type="ARBA" id="ARBA00009773"/>
    </source>
</evidence>
<dbReference type="PANTHER" id="PTHR21716:SF4">
    <property type="entry name" value="TRANSMEMBRANE PROTEIN 245"/>
    <property type="match status" value="1"/>
</dbReference>
<gene>
    <name evidence="7" type="ORF">AXF13_04280</name>
</gene>
<feature type="transmembrane region" description="Helical" evidence="6">
    <location>
        <begin position="171"/>
        <end position="195"/>
    </location>
</feature>
<dbReference type="InterPro" id="IPR002549">
    <property type="entry name" value="AI-2E-like"/>
</dbReference>
<evidence type="ECO:0000313" key="7">
    <source>
        <dbReference type="EMBL" id="AMD89392.1"/>
    </source>
</evidence>
<dbReference type="EMBL" id="CP014229">
    <property type="protein sequence ID" value="AMD89392.1"/>
    <property type="molecule type" value="Genomic_DNA"/>
</dbReference>
<keyword evidence="8" id="KW-1185">Reference proteome</keyword>
<evidence type="ECO:0000256" key="6">
    <source>
        <dbReference type="SAM" id="Phobius"/>
    </source>
</evidence>
<evidence type="ECO:0000256" key="1">
    <source>
        <dbReference type="ARBA" id="ARBA00004141"/>
    </source>
</evidence>
<dbReference type="GO" id="GO:0016020">
    <property type="term" value="C:membrane"/>
    <property type="evidence" value="ECO:0007669"/>
    <property type="project" value="UniProtKB-SubCell"/>
</dbReference>
<evidence type="ECO:0008006" key="9">
    <source>
        <dbReference type="Google" id="ProtNLM"/>
    </source>
</evidence>
<keyword evidence="4 6" id="KW-1133">Transmembrane helix</keyword>
<dbReference type="RefSeq" id="WP_062251773.1">
    <property type="nucleotide sequence ID" value="NZ_CP014229.1"/>
</dbReference>
<name>A0A0X8JIF3_9BACT</name>
<sequence>MTVFLPRLLYLLAALAWYLLLWPNPITIFMAGCFSCLTLPFYRRLRQRASAWRVRLERHEPDSRGRRFLIRFSHHMPLCGYIAAIFSGLFVPIAILALLVSPQAVAGLARLRELQANNFQLPPQWVEHIQHWRLSLTEYPSIEKAVNDFLHNLDTLFGDAVTMLVSRSFGFLGGTMTAFWTTFLFLTLTVLFTVYSRRIRKVTCRIFHLPQALLRRFISAIHRALRGIMLGIVLVALAQGFLCGIGFAVAGFNQPAFWGMLATLVAPIPVVGTALVWLPLCLSLWFTGKTMAAVGLALWGMLAVAGVDNVLRPLFLRQGIKAPFFVLILAILCGLASFGPVGLIAGPVLLAFAMQAVEEANYFYRTHE</sequence>
<dbReference type="Proteomes" id="UP000069241">
    <property type="component" value="Chromosome"/>
</dbReference>
<feature type="transmembrane region" description="Helical" evidence="6">
    <location>
        <begin position="26"/>
        <end position="45"/>
    </location>
</feature>
<keyword evidence="3 6" id="KW-0812">Transmembrane</keyword>
<feature type="transmembrane region" description="Helical" evidence="6">
    <location>
        <begin position="224"/>
        <end position="250"/>
    </location>
</feature>
<protein>
    <recommendedName>
        <fullName evidence="9">AI-2E family transporter</fullName>
    </recommendedName>
</protein>
<feature type="transmembrane region" description="Helical" evidence="6">
    <location>
        <begin position="78"/>
        <end position="100"/>
    </location>
</feature>
<dbReference type="STRING" id="44742.AXF13_04280"/>
<feature type="transmembrane region" description="Helical" evidence="6">
    <location>
        <begin position="290"/>
        <end position="311"/>
    </location>
</feature>
<comment type="subcellular location">
    <subcellularLocation>
        <location evidence="1">Membrane</location>
        <topology evidence="1">Multi-pass membrane protein</topology>
    </subcellularLocation>
</comment>
<comment type="similarity">
    <text evidence="2">Belongs to the autoinducer-2 exporter (AI-2E) (TC 2.A.86) family.</text>
</comment>
<feature type="transmembrane region" description="Helical" evidence="6">
    <location>
        <begin position="256"/>
        <end position="278"/>
    </location>
</feature>
<reference evidence="8" key="1">
    <citation type="submission" date="2016-02" db="EMBL/GenBank/DDBJ databases">
        <authorList>
            <person name="Holder M.E."/>
            <person name="Ajami N.J."/>
            <person name="Petrosino J.F."/>
        </authorList>
    </citation>
    <scope>NUCLEOTIDE SEQUENCE [LARGE SCALE GENOMIC DNA]</scope>
    <source>
        <strain evidence="8">CCUG 45958</strain>
    </source>
</reference>
<evidence type="ECO:0000256" key="4">
    <source>
        <dbReference type="ARBA" id="ARBA00022989"/>
    </source>
</evidence>
<evidence type="ECO:0000256" key="3">
    <source>
        <dbReference type="ARBA" id="ARBA00022692"/>
    </source>
</evidence>